<dbReference type="Pfam" id="PF13649">
    <property type="entry name" value="Methyltransf_25"/>
    <property type="match status" value="1"/>
</dbReference>
<evidence type="ECO:0000313" key="6">
    <source>
        <dbReference type="Proteomes" id="UP001300692"/>
    </source>
</evidence>
<dbReference type="PANTHER" id="PTHR43464">
    <property type="entry name" value="METHYLTRANSFERASE"/>
    <property type="match status" value="1"/>
</dbReference>
<sequence length="258" mass="30713">MLILQRTMMEEQTQKKEWFDEWFNTIYYHILYKNRSYEEAGKFLDKLIHYFEMPKDAKILDLACGKGRHSIYLNNRGFDVTGVDLSEQNIAFARQKANDSLHFHIHDMREVFQPATFDYVFNLFTSFGYFDSKEENLDVIRATCESLKPGGKLLIDFLNPYVVINQLVSEEDKTIDNIHFKITREHTKDDYIVKNIEVDDHGQHFEYMEKVKAIRRTDFLNYFDQIGLKLLDIFGDYQLNPYINDQSERLIFVIQKPA</sequence>
<feature type="domain" description="Methyltransferase" evidence="4">
    <location>
        <begin position="59"/>
        <end position="151"/>
    </location>
</feature>
<dbReference type="RefSeq" id="WP_264138846.1">
    <property type="nucleotide sequence ID" value="NZ_JAOYOD010000001.1"/>
</dbReference>
<evidence type="ECO:0000313" key="5">
    <source>
        <dbReference type="EMBL" id="MCV9388025.1"/>
    </source>
</evidence>
<dbReference type="PANTHER" id="PTHR43464:SF19">
    <property type="entry name" value="UBIQUINONE BIOSYNTHESIS O-METHYLTRANSFERASE, MITOCHONDRIAL"/>
    <property type="match status" value="1"/>
</dbReference>
<evidence type="ECO:0000256" key="1">
    <source>
        <dbReference type="ARBA" id="ARBA00022603"/>
    </source>
</evidence>
<dbReference type="Gene3D" id="3.40.50.150">
    <property type="entry name" value="Vaccinia Virus protein VP39"/>
    <property type="match status" value="1"/>
</dbReference>
<evidence type="ECO:0000259" key="4">
    <source>
        <dbReference type="Pfam" id="PF13649"/>
    </source>
</evidence>
<keyword evidence="6" id="KW-1185">Reference proteome</keyword>
<protein>
    <submittedName>
        <fullName evidence="5">Class I SAM-dependent methyltransferase</fullName>
    </submittedName>
</protein>
<keyword evidence="3" id="KW-0949">S-adenosyl-L-methionine</keyword>
<dbReference type="InterPro" id="IPR029063">
    <property type="entry name" value="SAM-dependent_MTases_sf"/>
</dbReference>
<dbReference type="CDD" id="cd02440">
    <property type="entry name" value="AdoMet_MTases"/>
    <property type="match status" value="1"/>
</dbReference>
<keyword evidence="2" id="KW-0808">Transferase</keyword>
<name>A0ABT3CWE0_9BACT</name>
<evidence type="ECO:0000256" key="3">
    <source>
        <dbReference type="ARBA" id="ARBA00022691"/>
    </source>
</evidence>
<dbReference type="Gene3D" id="2.20.25.110">
    <property type="entry name" value="S-adenosyl-L-methionine-dependent methyltransferases"/>
    <property type="match status" value="1"/>
</dbReference>
<proteinExistence type="predicted"/>
<dbReference type="GO" id="GO:0008168">
    <property type="term" value="F:methyltransferase activity"/>
    <property type="evidence" value="ECO:0007669"/>
    <property type="project" value="UniProtKB-KW"/>
</dbReference>
<gene>
    <name evidence="5" type="ORF">N7U62_15180</name>
</gene>
<dbReference type="InterPro" id="IPR041698">
    <property type="entry name" value="Methyltransf_25"/>
</dbReference>
<keyword evidence="1 5" id="KW-0489">Methyltransferase</keyword>
<accession>A0ABT3CWE0</accession>
<reference evidence="5 6" key="1">
    <citation type="submission" date="2022-10" db="EMBL/GenBank/DDBJ databases">
        <title>Comparative genomics and taxonomic characterization of three novel marine species of genus Reichenbachiella exhibiting antioxidant and polysaccharide degradation activities.</title>
        <authorList>
            <person name="Muhammad N."/>
            <person name="Lee Y.-J."/>
            <person name="Ko J."/>
            <person name="Kim S.-G."/>
        </authorList>
    </citation>
    <scope>NUCLEOTIDE SEQUENCE [LARGE SCALE GENOMIC DNA]</scope>
    <source>
        <strain evidence="5 6">ABR2-5</strain>
    </source>
</reference>
<dbReference type="SUPFAM" id="SSF53335">
    <property type="entry name" value="S-adenosyl-L-methionine-dependent methyltransferases"/>
    <property type="match status" value="1"/>
</dbReference>
<dbReference type="GO" id="GO:0032259">
    <property type="term" value="P:methylation"/>
    <property type="evidence" value="ECO:0007669"/>
    <property type="project" value="UniProtKB-KW"/>
</dbReference>
<dbReference type="Proteomes" id="UP001300692">
    <property type="component" value="Unassembled WGS sequence"/>
</dbReference>
<comment type="caution">
    <text evidence="5">The sequence shown here is derived from an EMBL/GenBank/DDBJ whole genome shotgun (WGS) entry which is preliminary data.</text>
</comment>
<evidence type="ECO:0000256" key="2">
    <source>
        <dbReference type="ARBA" id="ARBA00022679"/>
    </source>
</evidence>
<organism evidence="5 6">
    <name type="scientific">Reichenbachiella ulvae</name>
    <dbReference type="NCBI Taxonomy" id="2980104"/>
    <lineage>
        <taxon>Bacteria</taxon>
        <taxon>Pseudomonadati</taxon>
        <taxon>Bacteroidota</taxon>
        <taxon>Cytophagia</taxon>
        <taxon>Cytophagales</taxon>
        <taxon>Reichenbachiellaceae</taxon>
        <taxon>Reichenbachiella</taxon>
    </lineage>
</organism>
<dbReference type="EMBL" id="JAOYOD010000001">
    <property type="protein sequence ID" value="MCV9388025.1"/>
    <property type="molecule type" value="Genomic_DNA"/>
</dbReference>